<organism evidence="2 3">
    <name type="scientific">Chloropicon roscoffensis</name>
    <dbReference type="NCBI Taxonomy" id="1461544"/>
    <lineage>
        <taxon>Eukaryota</taxon>
        <taxon>Viridiplantae</taxon>
        <taxon>Chlorophyta</taxon>
        <taxon>Chloropicophyceae</taxon>
        <taxon>Chloropicales</taxon>
        <taxon>Chloropicaceae</taxon>
        <taxon>Chloropicon</taxon>
    </lineage>
</organism>
<evidence type="ECO:0000313" key="2">
    <source>
        <dbReference type="EMBL" id="WZN61150.1"/>
    </source>
</evidence>
<dbReference type="AlphaFoldDB" id="A0AAX4P447"/>
<proteinExistence type="predicted"/>
<gene>
    <name evidence="2" type="ORF">HKI87_03g26840</name>
</gene>
<dbReference type="EMBL" id="CP151503">
    <property type="protein sequence ID" value="WZN61150.1"/>
    <property type="molecule type" value="Genomic_DNA"/>
</dbReference>
<evidence type="ECO:0000313" key="3">
    <source>
        <dbReference type="Proteomes" id="UP001472866"/>
    </source>
</evidence>
<evidence type="ECO:0000256" key="1">
    <source>
        <dbReference type="SAM" id="MobiDB-lite"/>
    </source>
</evidence>
<sequence>MSHPFGETSLPHPTGGKGGLDGTTELSATSAKFNVGLGAPSCPVNLRVDRELLQSSMAGEAGGAGAGLPIEVRRLAGDFVDSEQCSAVPQGWWKWWRYQGL</sequence>
<protein>
    <submittedName>
        <fullName evidence="2">Uncharacterized protein</fullName>
    </submittedName>
</protein>
<accession>A0AAX4P447</accession>
<keyword evidence="3" id="KW-1185">Reference proteome</keyword>
<dbReference type="Proteomes" id="UP001472866">
    <property type="component" value="Chromosome 03"/>
</dbReference>
<feature type="region of interest" description="Disordered" evidence="1">
    <location>
        <begin position="1"/>
        <end position="25"/>
    </location>
</feature>
<reference evidence="2 3" key="1">
    <citation type="submission" date="2024-03" db="EMBL/GenBank/DDBJ databases">
        <title>Complete genome sequence of the green alga Chloropicon roscoffensis RCC1871.</title>
        <authorList>
            <person name="Lemieux C."/>
            <person name="Pombert J.-F."/>
            <person name="Otis C."/>
            <person name="Turmel M."/>
        </authorList>
    </citation>
    <scope>NUCLEOTIDE SEQUENCE [LARGE SCALE GENOMIC DNA]</scope>
    <source>
        <strain evidence="2 3">RCC1871</strain>
    </source>
</reference>
<name>A0AAX4P447_9CHLO</name>